<dbReference type="EMBL" id="GG657469">
    <property type="protein sequence ID" value="OAT12869.1"/>
    <property type="molecule type" value="Genomic_DNA"/>
</dbReference>
<dbReference type="Proteomes" id="UP000002038">
    <property type="component" value="Unassembled WGS sequence"/>
</dbReference>
<dbReference type="VEuPathDB" id="FungiDB:BDBG_08160"/>
<reference evidence="2" key="1">
    <citation type="journal article" date="2015" name="PLoS Genet.">
        <title>The dynamic genome and transcriptome of the human fungal pathogen Blastomyces and close relative Emmonsia.</title>
        <authorList>
            <person name="Munoz J.F."/>
            <person name="Gauthier G.M."/>
            <person name="Desjardins C.A."/>
            <person name="Gallo J.E."/>
            <person name="Holder J."/>
            <person name="Sullivan T.D."/>
            <person name="Marty A.J."/>
            <person name="Carmen J.C."/>
            <person name="Chen Z."/>
            <person name="Ding L."/>
            <person name="Gujja S."/>
            <person name="Magrini V."/>
            <person name="Misas E."/>
            <person name="Mitreva M."/>
            <person name="Priest M."/>
            <person name="Saif S."/>
            <person name="Whiston E.A."/>
            <person name="Young S."/>
            <person name="Zeng Q."/>
            <person name="Goldman W.E."/>
            <person name="Mardis E.R."/>
            <person name="Taylor J.W."/>
            <person name="McEwen J.G."/>
            <person name="Clay O.K."/>
            <person name="Klein B.S."/>
            <person name="Cuomo C.A."/>
        </authorList>
    </citation>
    <scope>NUCLEOTIDE SEQUENCE [LARGE SCALE GENOMIC DNA]</scope>
    <source>
        <strain evidence="2">SLH14081</strain>
    </source>
</reference>
<organism evidence="1 2">
    <name type="scientific">Blastomyces gilchristii (strain SLH14081)</name>
    <name type="common">Blastomyces dermatitidis</name>
    <dbReference type="NCBI Taxonomy" id="559298"/>
    <lineage>
        <taxon>Eukaryota</taxon>
        <taxon>Fungi</taxon>
        <taxon>Dikarya</taxon>
        <taxon>Ascomycota</taxon>
        <taxon>Pezizomycotina</taxon>
        <taxon>Eurotiomycetes</taxon>
        <taxon>Eurotiomycetidae</taxon>
        <taxon>Onygenales</taxon>
        <taxon>Ajellomycetaceae</taxon>
        <taxon>Blastomyces</taxon>
    </lineage>
</organism>
<keyword evidence="2" id="KW-1185">Reference proteome</keyword>
<accession>A0A179V066</accession>
<proteinExistence type="predicted"/>
<dbReference type="KEGG" id="bgh:BDBG_08160"/>
<protein>
    <submittedName>
        <fullName evidence="1">Uncharacterized protein</fullName>
    </submittedName>
</protein>
<evidence type="ECO:0000313" key="2">
    <source>
        <dbReference type="Proteomes" id="UP000002038"/>
    </source>
</evidence>
<gene>
    <name evidence="1" type="ORF">BDBG_08160</name>
</gene>
<name>A0A179V066_BLAGS</name>
<dbReference type="AlphaFoldDB" id="A0A179V066"/>
<evidence type="ECO:0000313" key="1">
    <source>
        <dbReference type="EMBL" id="OAT12869.1"/>
    </source>
</evidence>
<dbReference type="GeneID" id="42528243"/>
<sequence>MTMTIMVIDDGDDDDDDDGWWWWWQRVEEVEVGSWQLARRRRLKDTALGNREGCCGNLCRRGDNT</sequence>
<dbReference type="RefSeq" id="XP_031580590.1">
    <property type="nucleotide sequence ID" value="XM_031723431.1"/>
</dbReference>